<dbReference type="PANTHER" id="PTHR30600">
    <property type="entry name" value="CYTOCHROME C PEROXIDASE-RELATED"/>
    <property type="match status" value="1"/>
</dbReference>
<dbReference type="Gene3D" id="1.10.760.10">
    <property type="entry name" value="Cytochrome c-like domain"/>
    <property type="match status" value="3"/>
</dbReference>
<comment type="subcellular location">
    <subcellularLocation>
        <location evidence="1">Cell envelope</location>
    </subcellularLocation>
</comment>
<keyword evidence="3 6" id="KW-0479">Metal-binding</keyword>
<dbReference type="GO" id="GO:0030313">
    <property type="term" value="C:cell envelope"/>
    <property type="evidence" value="ECO:0007669"/>
    <property type="project" value="UniProtKB-SubCell"/>
</dbReference>
<keyword evidence="5 6" id="KW-0408">Iron</keyword>
<evidence type="ECO:0000256" key="4">
    <source>
        <dbReference type="ARBA" id="ARBA00023002"/>
    </source>
</evidence>
<dbReference type="GO" id="GO:0004130">
    <property type="term" value="F:cytochrome-c peroxidase activity"/>
    <property type="evidence" value="ECO:0007669"/>
    <property type="project" value="TreeGrafter"/>
</dbReference>
<dbReference type="RefSeq" id="WP_097106728.1">
    <property type="nucleotide sequence ID" value="NZ_OCMU01000002.1"/>
</dbReference>
<keyword evidence="8" id="KW-0575">Peroxidase</keyword>
<evidence type="ECO:0000259" key="7">
    <source>
        <dbReference type="PROSITE" id="PS51007"/>
    </source>
</evidence>
<dbReference type="SUPFAM" id="SSF46626">
    <property type="entry name" value="Cytochrome c"/>
    <property type="match status" value="2"/>
</dbReference>
<dbReference type="InterPro" id="IPR051395">
    <property type="entry name" value="Cytochrome_c_Peroxidase/MauG"/>
</dbReference>
<keyword evidence="4" id="KW-0560">Oxidoreductase</keyword>
<evidence type="ECO:0000256" key="5">
    <source>
        <dbReference type="ARBA" id="ARBA00023004"/>
    </source>
</evidence>
<evidence type="ECO:0000313" key="8">
    <source>
        <dbReference type="EMBL" id="SOD20922.1"/>
    </source>
</evidence>
<dbReference type="PROSITE" id="PS51007">
    <property type="entry name" value="CYTC"/>
    <property type="match status" value="1"/>
</dbReference>
<evidence type="ECO:0000313" key="9">
    <source>
        <dbReference type="Proteomes" id="UP000219335"/>
    </source>
</evidence>
<keyword evidence="2 6" id="KW-0349">Heme</keyword>
<proteinExistence type="predicted"/>
<dbReference type="AlphaFoldDB" id="A0A286AGC0"/>
<dbReference type="GO" id="GO:0009055">
    <property type="term" value="F:electron transfer activity"/>
    <property type="evidence" value="ECO:0007669"/>
    <property type="project" value="InterPro"/>
</dbReference>
<evidence type="ECO:0000256" key="3">
    <source>
        <dbReference type="ARBA" id="ARBA00022723"/>
    </source>
</evidence>
<dbReference type="InterPro" id="IPR004852">
    <property type="entry name" value="Di-haem_cyt_c_peroxidsae"/>
</dbReference>
<sequence>MPNIIKKIISALTKIGCLTFFTGSLLLADGFGPIPMTLKGAPVHNVPGLVGGSDPIIINKNKALILGKALFWDINVGSDGIACATCHFHAGADRRIKNQIAPAGKNSELPKEFELARDGTLRGPNAILKRNDFPFYQTDDPLSPTGSVIFNSDDVVSSSGTFGGDYRDVKSIATTNDQCNRSSDPVFHVGTKGTRKVEPRNTPTVINAVFNFRSFWDGRANNIFNGSSPWGDRDPDAGVWIRNGDGTVAKERLRLINSSLASLAVSPPLDDFEMSCHGRTFADLGRKLLNRKPLGHQRVHWNDSVLGGLAHSTPNNLQKGLNTSYHQLIMEAFNPKYWDYIHTGPFGVPPLSSATHSTPYRQVEANFAMFFALALQIYQSTLISDDSPFDRSAVDEHGIPVNLSASAQRGMDIFRDSHCALCHIGPNFTSSAVVTNGILQKLNPHAFGNSTFRVSTTTVVTSLSLTGGMMFQDTGFSGTGVTPVENDIGLGGTDPFGNPLSFSDQYLQLLGGNGSGIVDPYVANVRPCDLDTSIAIESNNPHPLFFTRVDGIQRQKQNTVNCFNPAGIFIPTINAALTELSKPKRKRFLSAANGSFKIPTLRNIELTGPYMHNGGMATLEEVLAFYTRGGNFATPPKEFAKIFALVDLRLAPQKRTDLLNFLKSLTDDRVRYEKAPFDHPEIRVPHGHIGDNSSITKQNPMNASLAADQFLVIPAVGAAGRIQPLQSFDRFLQ</sequence>
<dbReference type="Pfam" id="PF03150">
    <property type="entry name" value="CCP_MauG"/>
    <property type="match status" value="1"/>
</dbReference>
<evidence type="ECO:0000256" key="2">
    <source>
        <dbReference type="ARBA" id="ARBA00022617"/>
    </source>
</evidence>
<feature type="domain" description="Cytochrome c" evidence="7">
    <location>
        <begin position="405"/>
        <end position="666"/>
    </location>
</feature>
<protein>
    <submittedName>
        <fullName evidence="8">Di-haem cytochrome c peroxidase</fullName>
    </submittedName>
</protein>
<dbReference type="Proteomes" id="UP000219335">
    <property type="component" value="Unassembled WGS sequence"/>
</dbReference>
<accession>A0A286AGC0</accession>
<organism evidence="8 9">
    <name type="scientific">Nitrosomonas ureae</name>
    <dbReference type="NCBI Taxonomy" id="44577"/>
    <lineage>
        <taxon>Bacteria</taxon>
        <taxon>Pseudomonadati</taxon>
        <taxon>Pseudomonadota</taxon>
        <taxon>Betaproteobacteria</taxon>
        <taxon>Nitrosomonadales</taxon>
        <taxon>Nitrosomonadaceae</taxon>
        <taxon>Nitrosomonas</taxon>
    </lineage>
</organism>
<dbReference type="GO" id="GO:0020037">
    <property type="term" value="F:heme binding"/>
    <property type="evidence" value="ECO:0007669"/>
    <property type="project" value="InterPro"/>
</dbReference>
<evidence type="ECO:0000256" key="1">
    <source>
        <dbReference type="ARBA" id="ARBA00004196"/>
    </source>
</evidence>
<evidence type="ECO:0000256" key="6">
    <source>
        <dbReference type="PROSITE-ProRule" id="PRU00433"/>
    </source>
</evidence>
<dbReference type="InterPro" id="IPR009056">
    <property type="entry name" value="Cyt_c-like_dom"/>
</dbReference>
<dbReference type="InterPro" id="IPR036909">
    <property type="entry name" value="Cyt_c-like_dom_sf"/>
</dbReference>
<gene>
    <name evidence="8" type="ORF">SAMN06297164_2994</name>
</gene>
<name>A0A286AGC0_9PROT</name>
<reference evidence="8 9" key="1">
    <citation type="submission" date="2017-09" db="EMBL/GenBank/DDBJ databases">
        <authorList>
            <person name="Ehlers B."/>
            <person name="Leendertz F.H."/>
        </authorList>
    </citation>
    <scope>NUCLEOTIDE SEQUENCE [LARGE SCALE GENOMIC DNA]</scope>
    <source>
        <strain evidence="8 9">Nm42</strain>
    </source>
</reference>
<dbReference type="EMBL" id="OCMU01000002">
    <property type="protein sequence ID" value="SOD20922.1"/>
    <property type="molecule type" value="Genomic_DNA"/>
</dbReference>
<dbReference type="GO" id="GO:0046872">
    <property type="term" value="F:metal ion binding"/>
    <property type="evidence" value="ECO:0007669"/>
    <property type="project" value="UniProtKB-KW"/>
</dbReference>